<accession>A0A8K0QZX4</accession>
<reference evidence="1" key="1">
    <citation type="journal article" date="2021" name="Nat. Commun.">
        <title>Genetic determinants of endophytism in the Arabidopsis root mycobiome.</title>
        <authorList>
            <person name="Mesny F."/>
            <person name="Miyauchi S."/>
            <person name="Thiergart T."/>
            <person name="Pickel B."/>
            <person name="Atanasova L."/>
            <person name="Karlsson M."/>
            <person name="Huettel B."/>
            <person name="Barry K.W."/>
            <person name="Haridas S."/>
            <person name="Chen C."/>
            <person name="Bauer D."/>
            <person name="Andreopoulos W."/>
            <person name="Pangilinan J."/>
            <person name="LaButti K."/>
            <person name="Riley R."/>
            <person name="Lipzen A."/>
            <person name="Clum A."/>
            <person name="Drula E."/>
            <person name="Henrissat B."/>
            <person name="Kohler A."/>
            <person name="Grigoriev I.V."/>
            <person name="Martin F.M."/>
            <person name="Hacquard S."/>
        </authorList>
    </citation>
    <scope>NUCLEOTIDE SEQUENCE</scope>
    <source>
        <strain evidence="1">MPI-SDFR-AT-0120</strain>
    </source>
</reference>
<evidence type="ECO:0000313" key="1">
    <source>
        <dbReference type="EMBL" id="KAH7079688.1"/>
    </source>
</evidence>
<dbReference type="OrthoDB" id="4507347at2759"/>
<keyword evidence="2" id="KW-1185">Reference proteome</keyword>
<evidence type="ECO:0000313" key="2">
    <source>
        <dbReference type="Proteomes" id="UP000813461"/>
    </source>
</evidence>
<name>A0A8K0QZX4_9PLEO</name>
<dbReference type="InterPro" id="IPR024079">
    <property type="entry name" value="MetalloPept_cat_dom_sf"/>
</dbReference>
<dbReference type="Gene3D" id="3.40.390.10">
    <property type="entry name" value="Collagenase (Catalytic Domain)"/>
    <property type="match status" value="1"/>
</dbReference>
<dbReference type="Proteomes" id="UP000813461">
    <property type="component" value="Unassembled WGS sequence"/>
</dbReference>
<protein>
    <submittedName>
        <fullName evidence="1">Uncharacterized protein</fullName>
    </submittedName>
</protein>
<gene>
    <name evidence="1" type="ORF">FB567DRAFT_552087</name>
</gene>
<dbReference type="AlphaFoldDB" id="A0A8K0QZX4"/>
<dbReference type="EMBL" id="JAGMVJ010000016">
    <property type="protein sequence ID" value="KAH7079688.1"/>
    <property type="molecule type" value="Genomic_DNA"/>
</dbReference>
<comment type="caution">
    <text evidence="1">The sequence shown here is derived from an EMBL/GenBank/DDBJ whole genome shotgun (WGS) entry which is preliminary data.</text>
</comment>
<sequence length="200" mass="22048">MMDKVALAMTINPTRPTGVKNPAGDPLVVNDMTQITLCPWFVDWVKERKFKLSSDGLKQMVAKKVIQTSQKPNSRLGFAQIDAFSLLDKVLLHEMTHGRAIFRASVTDRKTGKVEHQDGLIDASAMSGWLSLGLFEWSAYGWKLARALAMRGDPLGYKEAPDNNSDTIALFASVCSLMNDPTTPRKVDDKGRIVPLNQGG</sequence>
<dbReference type="GO" id="GO:0008237">
    <property type="term" value="F:metallopeptidase activity"/>
    <property type="evidence" value="ECO:0007669"/>
    <property type="project" value="InterPro"/>
</dbReference>
<organism evidence="1 2">
    <name type="scientific">Paraphoma chrysanthemicola</name>
    <dbReference type="NCBI Taxonomy" id="798071"/>
    <lineage>
        <taxon>Eukaryota</taxon>
        <taxon>Fungi</taxon>
        <taxon>Dikarya</taxon>
        <taxon>Ascomycota</taxon>
        <taxon>Pezizomycotina</taxon>
        <taxon>Dothideomycetes</taxon>
        <taxon>Pleosporomycetidae</taxon>
        <taxon>Pleosporales</taxon>
        <taxon>Pleosporineae</taxon>
        <taxon>Phaeosphaeriaceae</taxon>
        <taxon>Paraphoma</taxon>
    </lineage>
</organism>
<proteinExistence type="predicted"/>